<evidence type="ECO:0000256" key="3">
    <source>
        <dbReference type="ARBA" id="ARBA00022679"/>
    </source>
</evidence>
<dbReference type="Pfam" id="PF00535">
    <property type="entry name" value="Glycos_transf_2"/>
    <property type="match status" value="1"/>
</dbReference>
<dbReference type="GO" id="GO:0099621">
    <property type="term" value="F:undecaprenyl-phosphate 4-deoxy-4-formamido-L-arabinose transferase activity"/>
    <property type="evidence" value="ECO:0007669"/>
    <property type="project" value="TreeGrafter"/>
</dbReference>
<organism evidence="10">
    <name type="scientific">uncultured organism</name>
    <dbReference type="NCBI Taxonomy" id="155900"/>
    <lineage>
        <taxon>unclassified sequences</taxon>
        <taxon>environmental samples</taxon>
    </lineage>
</organism>
<dbReference type="PANTHER" id="PTHR48090:SF3">
    <property type="entry name" value="UNDECAPRENYL-PHOSPHATE 4-DEOXY-4-FORMAMIDO-L-ARABINOSE TRANSFERASE"/>
    <property type="match status" value="1"/>
</dbReference>
<dbReference type="Gene3D" id="3.90.550.10">
    <property type="entry name" value="Spore Coat Polysaccharide Biosynthesis Protein SpsA, Chain A"/>
    <property type="match status" value="1"/>
</dbReference>
<dbReference type="InterPro" id="IPR001173">
    <property type="entry name" value="Glyco_trans_2-like"/>
</dbReference>
<evidence type="ECO:0000313" key="10">
    <source>
        <dbReference type="EMBL" id="AID69654.1"/>
    </source>
</evidence>
<keyword evidence="6" id="KW-1133">Transmembrane helix</keyword>
<proteinExistence type="predicted"/>
<dbReference type="PANTHER" id="PTHR48090">
    <property type="entry name" value="UNDECAPRENYL-PHOSPHATE 4-DEOXY-4-FORMAMIDO-L-ARABINOSE TRANSFERASE-RELATED"/>
    <property type="match status" value="1"/>
</dbReference>
<name>A0A068FS68_9ZZZZ</name>
<dbReference type="InterPro" id="IPR029044">
    <property type="entry name" value="Nucleotide-diphossugar_trans"/>
</dbReference>
<protein>
    <submittedName>
        <fullName evidence="10">DPM-DPG synthase</fullName>
    </submittedName>
</protein>
<evidence type="ECO:0000256" key="5">
    <source>
        <dbReference type="ARBA" id="ARBA00022985"/>
    </source>
</evidence>
<feature type="domain" description="Glycosyltransferase 2-like" evidence="9">
    <location>
        <begin position="15"/>
        <end position="178"/>
    </location>
</feature>
<keyword evidence="1" id="KW-1003">Cell membrane</keyword>
<evidence type="ECO:0000256" key="2">
    <source>
        <dbReference type="ARBA" id="ARBA00022676"/>
    </source>
</evidence>
<feature type="region of interest" description="Disordered" evidence="8">
    <location>
        <begin position="247"/>
        <end position="267"/>
    </location>
</feature>
<keyword evidence="5" id="KW-0448">Lipopolysaccharide biosynthesis</keyword>
<dbReference type="FunFam" id="3.90.550.10:FF:000170">
    <property type="entry name" value="Dolichol-phosphate mannosyltransferase"/>
    <property type="match status" value="1"/>
</dbReference>
<dbReference type="SUPFAM" id="SSF53448">
    <property type="entry name" value="Nucleotide-diphospho-sugar transferases"/>
    <property type="match status" value="1"/>
</dbReference>
<reference evidence="10" key="1">
    <citation type="submission" date="2014-04" db="EMBL/GenBank/DDBJ databases">
        <authorList>
            <person name="Felczykowska A."/>
            <person name="Dydecka A."/>
            <person name="Bohdanowicz M."/>
            <person name="Gasior T."/>
            <person name="Sobon M."/>
            <person name="Kobos J."/>
            <person name="Bloch S."/>
            <person name="Nejman-Falenczyk B."/>
            <person name="Wegrzyn G."/>
        </authorList>
    </citation>
    <scope>NUCLEOTIDE SEQUENCE</scope>
</reference>
<sequence length="267" mass="28428">MPSSPTLTGEHPQLSVIIPCKNEAENLPILIAEIARALSGRALEILVVDDGSSDGTGQAAHAAGLANSVPVRVIRHAASAGQSAAVRSGVLHARGAIIITTDGDGQNDPAFMPALVDKLEGLGSGCGMVGGQRVGRKDSTIKRYASRFANGLRGAMLADKTRDSGCGLKAVRAELFRRLPYFDGWHRFMAALVLREGFDVAFVDVTDRPRQFGVSKYGVLDRALVGVLDLLGVWWLKSRFRRRPQASEVSFEPAFPPSSTEKGAPAP</sequence>
<keyword evidence="3" id="KW-0808">Transferase</keyword>
<dbReference type="AlphaFoldDB" id="A0A068FS68"/>
<keyword evidence="2" id="KW-0328">Glycosyltransferase</keyword>
<dbReference type="CDD" id="cd04179">
    <property type="entry name" value="DPM_DPG-synthase_like"/>
    <property type="match status" value="1"/>
</dbReference>
<evidence type="ECO:0000256" key="6">
    <source>
        <dbReference type="ARBA" id="ARBA00022989"/>
    </source>
</evidence>
<accession>A0A068FS68</accession>
<keyword evidence="7" id="KW-0472">Membrane</keyword>
<gene>
    <name evidence="10" type="primary">glyS</name>
</gene>
<evidence type="ECO:0000256" key="4">
    <source>
        <dbReference type="ARBA" id="ARBA00022692"/>
    </source>
</evidence>
<evidence type="ECO:0000256" key="1">
    <source>
        <dbReference type="ARBA" id="ARBA00022475"/>
    </source>
</evidence>
<dbReference type="EMBL" id="KJ769134">
    <property type="protein sequence ID" value="AID69654.1"/>
    <property type="molecule type" value="Genomic_DNA"/>
</dbReference>
<evidence type="ECO:0000256" key="8">
    <source>
        <dbReference type="SAM" id="MobiDB-lite"/>
    </source>
</evidence>
<keyword evidence="4" id="KW-0812">Transmembrane</keyword>
<evidence type="ECO:0000259" key="9">
    <source>
        <dbReference type="Pfam" id="PF00535"/>
    </source>
</evidence>
<dbReference type="GO" id="GO:0005886">
    <property type="term" value="C:plasma membrane"/>
    <property type="evidence" value="ECO:0007669"/>
    <property type="project" value="TreeGrafter"/>
</dbReference>
<dbReference type="InterPro" id="IPR050256">
    <property type="entry name" value="Glycosyltransferase_2"/>
</dbReference>
<evidence type="ECO:0000256" key="7">
    <source>
        <dbReference type="ARBA" id="ARBA00023136"/>
    </source>
</evidence>